<dbReference type="InterPro" id="IPR000182">
    <property type="entry name" value="GNAT_dom"/>
</dbReference>
<evidence type="ECO:0000256" key="1">
    <source>
        <dbReference type="ARBA" id="ARBA00022679"/>
    </source>
</evidence>
<dbReference type="PANTHER" id="PTHR43877:SF2">
    <property type="entry name" value="AMINOALKYLPHOSPHONATE N-ACETYLTRANSFERASE-RELATED"/>
    <property type="match status" value="1"/>
</dbReference>
<dbReference type="Pfam" id="PF00583">
    <property type="entry name" value="Acetyltransf_1"/>
    <property type="match status" value="1"/>
</dbReference>
<name>A0A160PMA4_9CORY</name>
<dbReference type="PROSITE" id="PS51186">
    <property type="entry name" value="GNAT"/>
    <property type="match status" value="1"/>
</dbReference>
<sequence>MTPTDRIIRSRIDSDDARPMLEELDFEYTTRYEDYEGFNKPADAPKEIDLYPPLVFTAPYGEFLLIKRGEETIAGGAFMYLDRQTAEIKRVWTSSAHRRQGLSRRIMGALEEAAAERGYRQIYLTTGPRQPEAKNLYLKLGYTPLFDLNTDPEILGSLPFEKVIAPDNPGPHITGLRNQLRGLAQRRAKTKTARWHPAPAVRLHALSEVPHHA</sequence>
<dbReference type="Gene3D" id="3.40.630.30">
    <property type="match status" value="1"/>
</dbReference>
<protein>
    <submittedName>
        <fullName evidence="4">Acetyltransferase</fullName>
    </submittedName>
</protein>
<dbReference type="InterPro" id="IPR050832">
    <property type="entry name" value="Bact_Acetyltransf"/>
</dbReference>
<keyword evidence="1 4" id="KW-0808">Transferase</keyword>
<dbReference type="GO" id="GO:0016747">
    <property type="term" value="F:acyltransferase activity, transferring groups other than amino-acyl groups"/>
    <property type="evidence" value="ECO:0007669"/>
    <property type="project" value="InterPro"/>
</dbReference>
<dbReference type="EMBL" id="AP017369">
    <property type="protein sequence ID" value="BAU94315.1"/>
    <property type="molecule type" value="Genomic_DNA"/>
</dbReference>
<dbReference type="AlphaFoldDB" id="A0A160PMA4"/>
<feature type="domain" description="N-acetyltransferase" evidence="3">
    <location>
        <begin position="1"/>
        <end position="161"/>
    </location>
</feature>
<keyword evidence="2" id="KW-0012">Acyltransferase</keyword>
<proteinExistence type="predicted"/>
<gene>
    <name evidence="4" type="ORF">N24_0053</name>
</gene>
<dbReference type="PANTHER" id="PTHR43877">
    <property type="entry name" value="AMINOALKYLPHOSPHONATE N-ACETYLTRANSFERASE-RELATED-RELATED"/>
    <property type="match status" value="1"/>
</dbReference>
<evidence type="ECO:0000256" key="2">
    <source>
        <dbReference type="ARBA" id="ARBA00023315"/>
    </source>
</evidence>
<dbReference type="InterPro" id="IPR016181">
    <property type="entry name" value="Acyl_CoA_acyltransferase"/>
</dbReference>
<keyword evidence="5" id="KW-1185">Reference proteome</keyword>
<evidence type="ECO:0000313" key="4">
    <source>
        <dbReference type="EMBL" id="BAU94315.1"/>
    </source>
</evidence>
<dbReference type="KEGG" id="csur:N24_0053"/>
<evidence type="ECO:0000259" key="3">
    <source>
        <dbReference type="PROSITE" id="PS51186"/>
    </source>
</evidence>
<evidence type="ECO:0000313" key="5">
    <source>
        <dbReference type="Proteomes" id="UP000218244"/>
    </source>
</evidence>
<accession>A0A160PMA4</accession>
<organism evidence="4 5">
    <name type="scientific">Corynebacterium suranareeae</name>
    <dbReference type="NCBI Taxonomy" id="2506452"/>
    <lineage>
        <taxon>Bacteria</taxon>
        <taxon>Bacillati</taxon>
        <taxon>Actinomycetota</taxon>
        <taxon>Actinomycetes</taxon>
        <taxon>Mycobacteriales</taxon>
        <taxon>Corynebacteriaceae</taxon>
        <taxon>Corynebacterium</taxon>
    </lineage>
</organism>
<dbReference type="Proteomes" id="UP000218244">
    <property type="component" value="Chromosome"/>
</dbReference>
<reference evidence="4 5" key="1">
    <citation type="submission" date="2016-02" db="EMBL/GenBank/DDBJ databases">
        <title>Corynebacterium glutamicum N24 whole genome sequencing project.</title>
        <authorList>
            <person name="Matsutani M."/>
            <person name="Nangtapong N."/>
            <person name="Yakushi T."/>
            <person name="Matsushita K."/>
        </authorList>
    </citation>
    <scope>NUCLEOTIDE SEQUENCE [LARGE SCALE GENOMIC DNA]</scope>
    <source>
        <strain evidence="4 5">N24</strain>
    </source>
</reference>
<dbReference type="CDD" id="cd04301">
    <property type="entry name" value="NAT_SF"/>
    <property type="match status" value="1"/>
</dbReference>
<dbReference type="RefSeq" id="WP_096453324.1">
    <property type="nucleotide sequence ID" value="NZ_AP017369.1"/>
</dbReference>
<dbReference type="SUPFAM" id="SSF55729">
    <property type="entry name" value="Acyl-CoA N-acyltransferases (Nat)"/>
    <property type="match status" value="1"/>
</dbReference>